<sequence>MILSAPQVTAINEAVSHLNLPWRDLFDAIEVATPPEIALLSLDPDPEHQLLRLTAEAASPEAMLDYVASLKQQAVFSAVSMKRHQLDAQDPNNVLRFSVTLSLTANGKRMK</sequence>
<dbReference type="InterPro" id="IPR007813">
    <property type="entry name" value="PilN"/>
</dbReference>
<proteinExistence type="predicted"/>
<dbReference type="Proteomes" id="UP000074561">
    <property type="component" value="Chromosome"/>
</dbReference>
<dbReference type="EMBL" id="CP013234">
    <property type="protein sequence ID" value="AMP05369.1"/>
    <property type="molecule type" value="Genomic_DNA"/>
</dbReference>
<gene>
    <name evidence="1" type="ORF">CPter91_3030</name>
</gene>
<evidence type="ECO:0000313" key="2">
    <source>
        <dbReference type="Proteomes" id="UP000074561"/>
    </source>
</evidence>
<dbReference type="STRING" id="279113.CPter91_3030"/>
<evidence type="ECO:0000313" key="1">
    <source>
        <dbReference type="EMBL" id="AMP05369.1"/>
    </source>
</evidence>
<accession>A0A127Q5N3</accession>
<name>A0A127Q5N3_9BURK</name>
<dbReference type="KEGG" id="cpra:CPter91_3030"/>
<protein>
    <submittedName>
        <fullName evidence="1">Fimbrial assembly family protein</fullName>
    </submittedName>
</protein>
<dbReference type="PATRIC" id="fig|279113.9.peg.2996"/>
<reference evidence="1 2" key="1">
    <citation type="submission" date="2015-11" db="EMBL/GenBank/DDBJ databases">
        <title>Exploring the genomic traits of fungus-feeding bacterial genus Collimonas.</title>
        <authorList>
            <person name="Song C."/>
            <person name="Schmidt R."/>
            <person name="de Jager V."/>
            <person name="Krzyzanowska D."/>
            <person name="Jongedijk E."/>
            <person name="Cankar K."/>
            <person name="Beekwilder J."/>
            <person name="van Veen A."/>
            <person name="de Boer W."/>
            <person name="van Veen J.A."/>
            <person name="Garbeva P."/>
        </authorList>
    </citation>
    <scope>NUCLEOTIDE SEQUENCE [LARGE SCALE GENOMIC DNA]</scope>
    <source>
        <strain evidence="1 2">Ter91</strain>
    </source>
</reference>
<organism evidence="1 2">
    <name type="scientific">Collimonas pratensis</name>
    <dbReference type="NCBI Taxonomy" id="279113"/>
    <lineage>
        <taxon>Bacteria</taxon>
        <taxon>Pseudomonadati</taxon>
        <taxon>Pseudomonadota</taxon>
        <taxon>Betaproteobacteria</taxon>
        <taxon>Burkholderiales</taxon>
        <taxon>Oxalobacteraceae</taxon>
        <taxon>Collimonas</taxon>
    </lineage>
</organism>
<dbReference type="Pfam" id="PF05137">
    <property type="entry name" value="PilN"/>
    <property type="match status" value="1"/>
</dbReference>
<dbReference type="AlphaFoldDB" id="A0A127Q5N3"/>